<gene>
    <name evidence="2" type="ORF">Q2T42_21915</name>
</gene>
<accession>A0AA96WRF6</accession>
<dbReference type="RefSeq" id="WP_316426545.1">
    <property type="nucleotide sequence ID" value="NZ_CP130144.1"/>
</dbReference>
<keyword evidence="1" id="KW-1133">Transmembrane helix</keyword>
<dbReference type="EMBL" id="CP130144">
    <property type="protein sequence ID" value="WNZ44460.1"/>
    <property type="molecule type" value="Genomic_DNA"/>
</dbReference>
<keyword evidence="1" id="KW-0812">Transmembrane</keyword>
<evidence type="ECO:0000313" key="2">
    <source>
        <dbReference type="EMBL" id="WNZ44460.1"/>
    </source>
</evidence>
<dbReference type="InterPro" id="IPR027417">
    <property type="entry name" value="P-loop_NTPase"/>
</dbReference>
<keyword evidence="1" id="KW-0472">Membrane</keyword>
<evidence type="ECO:0000256" key="1">
    <source>
        <dbReference type="SAM" id="Phobius"/>
    </source>
</evidence>
<dbReference type="AlphaFoldDB" id="A0AA96WRF6"/>
<name>A0AA96WRF6_LEPBY</name>
<reference evidence="2" key="1">
    <citation type="journal article" date="2023" name="Plants (Basel)">
        <title>Genomic Analysis of Leptolyngbya boryana CZ1 Reveals Efficient Carbon Fixation Modules.</title>
        <authorList>
            <person name="Bai X."/>
            <person name="Wang H."/>
            <person name="Cheng W."/>
            <person name="Wang J."/>
            <person name="Ma M."/>
            <person name="Hu H."/>
            <person name="Song Z."/>
            <person name="Ma H."/>
            <person name="Fan Y."/>
            <person name="Du C."/>
            <person name="Xu J."/>
        </authorList>
    </citation>
    <scope>NUCLEOTIDE SEQUENCE</scope>
    <source>
        <strain evidence="2">CZ1</strain>
    </source>
</reference>
<protein>
    <submittedName>
        <fullName evidence="2">Uncharacterized protein</fullName>
    </submittedName>
</protein>
<reference evidence="2" key="2">
    <citation type="submission" date="2023-07" db="EMBL/GenBank/DDBJ databases">
        <authorList>
            <person name="Bai X.-H."/>
            <person name="Wang H.-H."/>
            <person name="Wang J."/>
            <person name="Ma M.-Y."/>
            <person name="Hu H.-H."/>
            <person name="Song Z.-L."/>
            <person name="Ma H.-G."/>
            <person name="Fan Y."/>
            <person name="Du C.-Y."/>
            <person name="Xu J.-C."/>
        </authorList>
    </citation>
    <scope>NUCLEOTIDE SEQUENCE</scope>
    <source>
        <strain evidence="2">CZ1</strain>
    </source>
</reference>
<proteinExistence type="predicted"/>
<organism evidence="2">
    <name type="scientific">Leptolyngbya boryana CZ1</name>
    <dbReference type="NCBI Taxonomy" id="3060204"/>
    <lineage>
        <taxon>Bacteria</taxon>
        <taxon>Bacillati</taxon>
        <taxon>Cyanobacteriota</taxon>
        <taxon>Cyanophyceae</taxon>
        <taxon>Leptolyngbyales</taxon>
        <taxon>Leptolyngbyaceae</taxon>
        <taxon>Leptolyngbya group</taxon>
        <taxon>Leptolyngbya</taxon>
    </lineage>
</organism>
<dbReference type="SUPFAM" id="SSF52540">
    <property type="entry name" value="P-loop containing nucleoside triphosphate hydrolases"/>
    <property type="match status" value="1"/>
</dbReference>
<feature type="transmembrane region" description="Helical" evidence="1">
    <location>
        <begin position="18"/>
        <end position="38"/>
    </location>
</feature>
<sequence>MTRTVHPSELSQFVRTHFLAKSAAVSVLIIALCLLAGGTRSQSPELRMWLFGSSLATAFISRQIHKIAIDAERQFDDSRDISLTNWQNQLFKRTRDDQLTLEVQAPVKEPERLPLFDWTRLQDEDEHPVIAIVAPMGGGKSRLARYLAKYAIFDKHPQITALDIYARSTDWENAAVDYASMLDVMKADLEEISDRIPRYRANESNFEPRFRVLEEAVDTLPNVRSLNKGASDIVDDWLRKHVSVARKIGYRLCLVSVKLNGADIGIGAESRDDSTVIFAGAKGVAKAMSDVRYLKLGTQQNAELRSQLQASLVGVKRPAIVFANGEWHPAVIPDLNSAGDIVGTIHSFDTDELEEPEENLTETLNKIEALAIRLQDENQNCTPGKVRKFIHRCKGSSDEEILKLFQTLESQERGLIDTSGRVVKFCPNAAILQI</sequence>